<dbReference type="eggNOG" id="COG0438">
    <property type="taxonomic scope" value="Bacteria"/>
</dbReference>
<dbReference type="RefSeq" id="WP_013890640.1">
    <property type="nucleotide sequence ID" value="NC_015674.1"/>
</dbReference>
<gene>
    <name evidence="1" type="ordered locus">HBZC1_12350</name>
</gene>
<sequence>MPNSPRTLLLVAAHPLNSPRPYRLRKLLKPYHQISVMGISKTPLPPQEGLAIFTYPPYPKRNFLQECKLYTDVWLQNDHALIYTQNRAQIVEVLREHAFDFIFCFDLVLLPIVLAYKKNAKVILDAREYYPAQDSSNIRWRWLFKAFFTRLTNTYMPQCDHVLSVSKGVQGLYESGHGISSSVFYSYPFYHELKPTPTKPDQIHLIYHGGASYNRSFEGLQTMMEYLSDHLGDWRFWLTLMLVAPPARLEELKTKLAHTRIKIIPPVEFKKIISFSNAFDIGLYFSPPVNLNIKHAMPNKFFEYIQSRLALCAVPNVEMQAIIEKYQIGVVSQTSSPQDLALTLHKLRHEDIEFYKHNTQKAAQELCAQQNQLPLLELLQKI</sequence>
<keyword evidence="2" id="KW-1185">Reference proteome</keyword>
<dbReference type="KEGG" id="hbi:HBZC1_12350"/>
<accession>F8KTQ1</accession>
<proteinExistence type="predicted"/>
<organism evidence="1 2">
    <name type="scientific">Helicobacter bizzozeronii (strain CIII-1)</name>
    <dbReference type="NCBI Taxonomy" id="1002804"/>
    <lineage>
        <taxon>Bacteria</taxon>
        <taxon>Pseudomonadati</taxon>
        <taxon>Campylobacterota</taxon>
        <taxon>Epsilonproteobacteria</taxon>
        <taxon>Campylobacterales</taxon>
        <taxon>Helicobacteraceae</taxon>
        <taxon>Helicobacter</taxon>
    </lineage>
</organism>
<protein>
    <submittedName>
        <fullName evidence="1">Capsular polysaccharide synthesis enzyme Cap5I</fullName>
    </submittedName>
</protein>
<reference evidence="1 2" key="1">
    <citation type="journal article" date="2011" name="J. Bacteriol.">
        <title>Genome sequence of Helicobacter bizzozeronii strain CIII-1, an isolate from human gastric mucosa.</title>
        <authorList>
            <person name="Schott T."/>
            <person name="Rossi M."/>
            <person name="Hanninen M.L."/>
        </authorList>
    </citation>
    <scope>NUCLEOTIDE SEQUENCE [LARGE SCALE GENOMIC DNA]</scope>
    <source>
        <strain evidence="1 2">CIII-1</strain>
    </source>
</reference>
<dbReference type="HOGENOM" id="CLU_059883_0_0_7"/>
<dbReference type="SUPFAM" id="SSF53756">
    <property type="entry name" value="UDP-Glycosyltransferase/glycogen phosphorylase"/>
    <property type="match status" value="1"/>
</dbReference>
<dbReference type="Gene3D" id="3.40.50.2000">
    <property type="entry name" value="Glycogen Phosphorylase B"/>
    <property type="match status" value="1"/>
</dbReference>
<evidence type="ECO:0000313" key="1">
    <source>
        <dbReference type="EMBL" id="CCB80221.1"/>
    </source>
</evidence>
<dbReference type="EMBL" id="FR871757">
    <property type="protein sequence ID" value="CCB80221.1"/>
    <property type="molecule type" value="Genomic_DNA"/>
</dbReference>
<dbReference type="AlphaFoldDB" id="F8KTQ1"/>
<evidence type="ECO:0000313" key="2">
    <source>
        <dbReference type="Proteomes" id="UP000008387"/>
    </source>
</evidence>
<dbReference type="STRING" id="1002804.HBZC1_12350"/>
<name>F8KTQ1_HELBC</name>
<dbReference type="Proteomes" id="UP000008387">
    <property type="component" value="Chromosome"/>
</dbReference>